<dbReference type="AlphaFoldDB" id="A0A366S1I7"/>
<evidence type="ECO:0000313" key="4">
    <source>
        <dbReference type="Proteomes" id="UP000253153"/>
    </source>
</evidence>
<reference evidence="3 4" key="1">
    <citation type="submission" date="2018-06" db="EMBL/GenBank/DDBJ databases">
        <title>Fusarium incarnatum-equiseti species complex species 28.</title>
        <authorList>
            <person name="Gardiner D.M."/>
        </authorList>
    </citation>
    <scope>NUCLEOTIDE SEQUENCE [LARGE SCALE GENOMIC DNA]</scope>
    <source>
        <strain evidence="3 4">FIESC_28</strain>
    </source>
</reference>
<accession>A0A366S1I7</accession>
<proteinExistence type="predicted"/>
<keyword evidence="2" id="KW-0472">Membrane</keyword>
<feature type="region of interest" description="Disordered" evidence="1">
    <location>
        <begin position="1"/>
        <end position="28"/>
    </location>
</feature>
<sequence length="678" mass="74951">MTDRLGFDDESKQDTPVPQGWPSSPRTLKESSLPTWQRFLLSSSLVLIPAPFIVLAVYMISLNQQPESQLGSRVLEAASIAATLWPIAFAAVLGTALRSVALYTCERGTTLGTLEILMGSLTMTSTLKLLVWVRLISFWSPLLILSWALSPLGGQSVLRAVTINTEIIQHDFPIVSYPSTNWTAGFDWLPVLYAPPFGLRTIFGAAFSSSSTRLMHANGSSPNFGDTLRQVGGPDEARRITQQDTWGNARIPFLHMLDGYDLDNPHAWMDVPNDAVPPYESLIGVPIRGIPSTAEGNATMMIQSSYISLSCDPLINGTSWLEDNVSRLVLAGPEAEMGNINVGFNNWSFFSAPRHNEFSFRDEFPVPPIQFDLLEDQYLDSNGSTFNLTVGQDRPLKQSLLFITDGSPITNQSHSWNMTLCTPTTSYVDAMVSCSRPSDNGFLSCSTDRVRHTKGQPIKANTTVFSFKQNLSLLSLIPWLLPDPEGSQNNLVNLFIRDPTRARPIGEFYKFEAYAFPPSLHNLSTAVLEARLAMVLNTAIRASFEQSIIVGADEISPSSESFIDSTTLNKSVTPLSDWGNSTGTWKEFTDQKYQVNWVWMSIYSVSSLAMVVFTIGHVVLQCKIRSPDILNSVSSLTRDSRYVVVPDGGSTLDGIDRIRLLKNERFLKLTEDMSNRGG</sequence>
<gene>
    <name evidence="3" type="ORF">FIESC28_03931</name>
</gene>
<feature type="transmembrane region" description="Helical" evidence="2">
    <location>
        <begin position="597"/>
        <end position="620"/>
    </location>
</feature>
<dbReference type="OrthoDB" id="3692311at2759"/>
<name>A0A366S1I7_9HYPO</name>
<dbReference type="EMBL" id="QKXC01000079">
    <property type="protein sequence ID" value="RBR23189.1"/>
    <property type="molecule type" value="Genomic_DNA"/>
</dbReference>
<dbReference type="Proteomes" id="UP000253153">
    <property type="component" value="Unassembled WGS sequence"/>
</dbReference>
<keyword evidence="2" id="KW-1133">Transmembrane helix</keyword>
<dbReference type="RefSeq" id="XP_031017780.1">
    <property type="nucleotide sequence ID" value="XM_031158080.1"/>
</dbReference>
<keyword evidence="4" id="KW-1185">Reference proteome</keyword>
<feature type="compositionally biased region" description="Basic and acidic residues" evidence="1">
    <location>
        <begin position="1"/>
        <end position="13"/>
    </location>
</feature>
<comment type="caution">
    <text evidence="3">The sequence shown here is derived from an EMBL/GenBank/DDBJ whole genome shotgun (WGS) entry which is preliminary data.</text>
</comment>
<evidence type="ECO:0000313" key="3">
    <source>
        <dbReference type="EMBL" id="RBR23189.1"/>
    </source>
</evidence>
<feature type="transmembrane region" description="Helical" evidence="2">
    <location>
        <begin position="39"/>
        <end position="60"/>
    </location>
</feature>
<organism evidence="3 4">
    <name type="scientific">Fusarium coffeatum</name>
    <dbReference type="NCBI Taxonomy" id="231269"/>
    <lineage>
        <taxon>Eukaryota</taxon>
        <taxon>Fungi</taxon>
        <taxon>Dikarya</taxon>
        <taxon>Ascomycota</taxon>
        <taxon>Pezizomycotina</taxon>
        <taxon>Sordariomycetes</taxon>
        <taxon>Hypocreomycetidae</taxon>
        <taxon>Hypocreales</taxon>
        <taxon>Nectriaceae</taxon>
        <taxon>Fusarium</taxon>
        <taxon>Fusarium incarnatum-equiseti species complex</taxon>
    </lineage>
</organism>
<dbReference type="GeneID" id="41993376"/>
<feature type="transmembrane region" description="Helical" evidence="2">
    <location>
        <begin position="126"/>
        <end position="149"/>
    </location>
</feature>
<protein>
    <submittedName>
        <fullName evidence="3">Uncharacterized protein</fullName>
    </submittedName>
</protein>
<evidence type="ECO:0000256" key="2">
    <source>
        <dbReference type="SAM" id="Phobius"/>
    </source>
</evidence>
<feature type="transmembrane region" description="Helical" evidence="2">
    <location>
        <begin position="80"/>
        <end position="105"/>
    </location>
</feature>
<keyword evidence="2" id="KW-0812">Transmembrane</keyword>
<evidence type="ECO:0000256" key="1">
    <source>
        <dbReference type="SAM" id="MobiDB-lite"/>
    </source>
</evidence>